<keyword evidence="1" id="KW-0539">Nucleus</keyword>
<proteinExistence type="inferred from homology"/>
<keyword evidence="1" id="KW-0479">Metal-binding</keyword>
<keyword evidence="1" id="KW-0460">Magnesium</keyword>
<keyword evidence="1" id="KW-0548">Nucleotidyltransferase</keyword>
<dbReference type="PANTHER" id="PTHR12066:SF0">
    <property type="entry name" value="TELOMERASE REVERSE TRANSCRIPTASE"/>
    <property type="match status" value="1"/>
</dbReference>
<dbReference type="GO" id="GO:0070034">
    <property type="term" value="F:telomerase RNA binding"/>
    <property type="evidence" value="ECO:0007669"/>
    <property type="project" value="TreeGrafter"/>
</dbReference>
<evidence type="ECO:0000313" key="2">
    <source>
        <dbReference type="EMBL" id="KIK45335.1"/>
    </source>
</evidence>
<dbReference type="GO" id="GO:0000781">
    <property type="term" value="C:chromosome, telomeric region"/>
    <property type="evidence" value="ECO:0007669"/>
    <property type="project" value="UniProtKB-SubCell"/>
</dbReference>
<dbReference type="InParanoid" id="A0A0D0A5E0"/>
<comment type="catalytic activity">
    <reaction evidence="1">
        <text>DNA(n) + a 2'-deoxyribonucleoside 5'-triphosphate = DNA(n+1) + diphosphate</text>
        <dbReference type="Rhea" id="RHEA:22508"/>
        <dbReference type="Rhea" id="RHEA-COMP:17339"/>
        <dbReference type="Rhea" id="RHEA-COMP:17340"/>
        <dbReference type="ChEBI" id="CHEBI:33019"/>
        <dbReference type="ChEBI" id="CHEBI:61560"/>
        <dbReference type="ChEBI" id="CHEBI:173112"/>
        <dbReference type="EC" id="2.7.7.49"/>
    </reaction>
</comment>
<reference evidence="2 3" key="1">
    <citation type="submission" date="2014-04" db="EMBL/GenBank/DDBJ databases">
        <authorList>
            <consortium name="DOE Joint Genome Institute"/>
            <person name="Kuo A."/>
            <person name="Ruytinx J."/>
            <person name="Rineau F."/>
            <person name="Colpaert J."/>
            <person name="Kohler A."/>
            <person name="Nagy L.G."/>
            <person name="Floudas D."/>
            <person name="Copeland A."/>
            <person name="Barry K.W."/>
            <person name="Cichocki N."/>
            <person name="Veneault-Fourrey C."/>
            <person name="LaButti K."/>
            <person name="Lindquist E.A."/>
            <person name="Lipzen A."/>
            <person name="Lundell T."/>
            <person name="Morin E."/>
            <person name="Murat C."/>
            <person name="Sun H."/>
            <person name="Tunlid A."/>
            <person name="Henrissat B."/>
            <person name="Grigoriev I.V."/>
            <person name="Hibbett D.S."/>
            <person name="Martin F."/>
            <person name="Nordberg H.P."/>
            <person name="Cantor M.N."/>
            <person name="Hua S.X."/>
        </authorList>
    </citation>
    <scope>NUCLEOTIDE SEQUENCE [LARGE SCALE GENOMIC DNA]</scope>
    <source>
        <strain evidence="2 3">UH-Slu-Lm8-n1</strain>
    </source>
</reference>
<accession>A0A0D0A5E0</accession>
<dbReference type="InterPro" id="IPR003545">
    <property type="entry name" value="Telomerase_RT"/>
</dbReference>
<gene>
    <name evidence="2" type="ORF">CY34DRAFT_78126</name>
</gene>
<comment type="similarity">
    <text evidence="1">Belongs to the reverse transcriptase family. Telomerase subfamily.</text>
</comment>
<dbReference type="GO" id="GO:0046872">
    <property type="term" value="F:metal ion binding"/>
    <property type="evidence" value="ECO:0007669"/>
    <property type="project" value="UniProtKB-KW"/>
</dbReference>
<dbReference type="Proteomes" id="UP000054485">
    <property type="component" value="Unassembled WGS sequence"/>
</dbReference>
<dbReference type="EC" id="2.7.7.49" evidence="1"/>
<sequence length="279" mass="32109">MLHLLTKTSIFVKLPNECLCQMTGMPLIYAMPPTLDCGRETRWRAQDHANVSSSSCGRISVEFPRRAASLSWILFLLNGETRNVILLHFVDQFIRRTSADISFVRARMFYARPNREHSSRNIIVGLPCTHVLNRLNPSYFRQTQPQAGAYQDPDPRQQAQKTRHLSKYIFPLQYGLSNVFSQPSAAKETYKQPNFADREREIELFGTCKTPKRLKDVLVLLEKMIWRHGKCGYKLLRDITCPSKLTTTDNKTMDSSIILVSKAQQCHTFFFYRSPGNGV</sequence>
<keyword evidence="1" id="KW-0695">RNA-directed DNA polymerase</keyword>
<dbReference type="AlphaFoldDB" id="A0A0D0A5E0"/>
<keyword evidence="1" id="KW-0779">Telomere</keyword>
<dbReference type="OrthoDB" id="289721at2759"/>
<keyword evidence="1" id="KW-0158">Chromosome</keyword>
<dbReference type="EMBL" id="KN835174">
    <property type="protein sequence ID" value="KIK45335.1"/>
    <property type="molecule type" value="Genomic_DNA"/>
</dbReference>
<dbReference type="GO" id="GO:0003720">
    <property type="term" value="F:telomerase activity"/>
    <property type="evidence" value="ECO:0007669"/>
    <property type="project" value="InterPro"/>
</dbReference>
<keyword evidence="1" id="KW-0808">Transferase</keyword>
<evidence type="ECO:0000313" key="3">
    <source>
        <dbReference type="Proteomes" id="UP000054485"/>
    </source>
</evidence>
<comment type="function">
    <text evidence="1">Telomerase is a ribonucleoprotein enzyme essential for the replication of chromosome termini in most eukaryotes. It elongates telomeres. It is a reverse transcriptase that adds simple sequence repeats to chromosome ends by copying a template sequence within the RNA component of the enzyme.</text>
</comment>
<evidence type="ECO:0000256" key="1">
    <source>
        <dbReference type="RuleBase" id="RU365061"/>
    </source>
</evidence>
<dbReference type="Gene3D" id="1.10.132.70">
    <property type="match status" value="1"/>
</dbReference>
<dbReference type="GO" id="GO:0042162">
    <property type="term" value="F:telomeric DNA binding"/>
    <property type="evidence" value="ECO:0007669"/>
    <property type="project" value="TreeGrafter"/>
</dbReference>
<dbReference type="HOGENOM" id="CLU_998106_0_0_1"/>
<dbReference type="GO" id="GO:0000333">
    <property type="term" value="C:telomerase catalytic core complex"/>
    <property type="evidence" value="ECO:0007669"/>
    <property type="project" value="TreeGrafter"/>
</dbReference>
<reference evidence="3" key="2">
    <citation type="submission" date="2015-01" db="EMBL/GenBank/DDBJ databases">
        <title>Evolutionary Origins and Diversification of the Mycorrhizal Mutualists.</title>
        <authorList>
            <consortium name="DOE Joint Genome Institute"/>
            <consortium name="Mycorrhizal Genomics Consortium"/>
            <person name="Kohler A."/>
            <person name="Kuo A."/>
            <person name="Nagy L.G."/>
            <person name="Floudas D."/>
            <person name="Copeland A."/>
            <person name="Barry K.W."/>
            <person name="Cichocki N."/>
            <person name="Veneault-Fourrey C."/>
            <person name="LaButti K."/>
            <person name="Lindquist E.A."/>
            <person name="Lipzen A."/>
            <person name="Lundell T."/>
            <person name="Morin E."/>
            <person name="Murat C."/>
            <person name="Riley R."/>
            <person name="Ohm R."/>
            <person name="Sun H."/>
            <person name="Tunlid A."/>
            <person name="Henrissat B."/>
            <person name="Grigoriev I.V."/>
            <person name="Hibbett D.S."/>
            <person name="Martin F."/>
        </authorList>
    </citation>
    <scope>NUCLEOTIDE SEQUENCE [LARGE SCALE GENOMIC DNA]</scope>
    <source>
        <strain evidence="3">UH-Slu-Lm8-n1</strain>
    </source>
</reference>
<protein>
    <recommendedName>
        <fullName evidence="1">Telomerase reverse transcriptase</fullName>
        <ecNumber evidence="1">2.7.7.49</ecNumber>
    </recommendedName>
    <alternativeName>
        <fullName evidence="1">Telomerase catalytic subunit</fullName>
    </alternativeName>
</protein>
<dbReference type="PANTHER" id="PTHR12066">
    <property type="entry name" value="TELOMERASE REVERSE TRANSCRIPTASE"/>
    <property type="match status" value="1"/>
</dbReference>
<dbReference type="GO" id="GO:0007004">
    <property type="term" value="P:telomere maintenance via telomerase"/>
    <property type="evidence" value="ECO:0007669"/>
    <property type="project" value="TreeGrafter"/>
</dbReference>
<keyword evidence="3" id="KW-1185">Reference proteome</keyword>
<name>A0A0D0A5E0_9AGAM</name>
<organism evidence="2 3">
    <name type="scientific">Suillus luteus UH-Slu-Lm8-n1</name>
    <dbReference type="NCBI Taxonomy" id="930992"/>
    <lineage>
        <taxon>Eukaryota</taxon>
        <taxon>Fungi</taxon>
        <taxon>Dikarya</taxon>
        <taxon>Basidiomycota</taxon>
        <taxon>Agaricomycotina</taxon>
        <taxon>Agaricomycetes</taxon>
        <taxon>Agaricomycetidae</taxon>
        <taxon>Boletales</taxon>
        <taxon>Suillineae</taxon>
        <taxon>Suillaceae</taxon>
        <taxon>Suillus</taxon>
    </lineage>
</organism>
<comment type="subcellular location">
    <subcellularLocation>
        <location evidence="1">Nucleus</location>
    </subcellularLocation>
    <subcellularLocation>
        <location evidence="1">Chromosome</location>
        <location evidence="1">Telomere</location>
    </subcellularLocation>
</comment>
<dbReference type="STRING" id="930992.A0A0D0A5E0"/>